<accession>A0ACC1QDE9</accession>
<organism evidence="1 2">
    <name type="scientific">Lecanicillium saksenae</name>
    <dbReference type="NCBI Taxonomy" id="468837"/>
    <lineage>
        <taxon>Eukaryota</taxon>
        <taxon>Fungi</taxon>
        <taxon>Dikarya</taxon>
        <taxon>Ascomycota</taxon>
        <taxon>Pezizomycotina</taxon>
        <taxon>Sordariomycetes</taxon>
        <taxon>Hypocreomycetidae</taxon>
        <taxon>Hypocreales</taxon>
        <taxon>Cordycipitaceae</taxon>
        <taxon>Lecanicillium</taxon>
    </lineage>
</organism>
<evidence type="ECO:0000313" key="1">
    <source>
        <dbReference type="EMBL" id="KAJ3472467.1"/>
    </source>
</evidence>
<gene>
    <name evidence="1" type="ORF">NLG97_g10964</name>
</gene>
<dbReference type="Proteomes" id="UP001148737">
    <property type="component" value="Unassembled WGS sequence"/>
</dbReference>
<protein>
    <submittedName>
        <fullName evidence="1">Uncharacterized protein</fullName>
    </submittedName>
</protein>
<sequence>MRITALCVGTMARRGFEQDSSNLDAAPEDLPGSFRGLTSYYKTERGKNLAANQAHPRGWDLMANFDALRHSYMISPRQLLVITGTKAATKWYSEDGIANAKEPKESFVIDNVTHTDLYDRVEEAGKKLGEFYGKYLA</sequence>
<dbReference type="EMBL" id="JANAKD010003098">
    <property type="protein sequence ID" value="KAJ3472467.1"/>
    <property type="molecule type" value="Genomic_DNA"/>
</dbReference>
<comment type="caution">
    <text evidence="1">The sequence shown here is derived from an EMBL/GenBank/DDBJ whole genome shotgun (WGS) entry which is preliminary data.</text>
</comment>
<evidence type="ECO:0000313" key="2">
    <source>
        <dbReference type="Proteomes" id="UP001148737"/>
    </source>
</evidence>
<keyword evidence="2" id="KW-1185">Reference proteome</keyword>
<reference evidence="1" key="1">
    <citation type="submission" date="2022-07" db="EMBL/GenBank/DDBJ databases">
        <title>Genome Sequence of Lecanicillium saksenae.</title>
        <authorList>
            <person name="Buettner E."/>
        </authorList>
    </citation>
    <scope>NUCLEOTIDE SEQUENCE</scope>
    <source>
        <strain evidence="1">VT-O1</strain>
    </source>
</reference>
<name>A0ACC1QDE9_9HYPO</name>
<proteinExistence type="predicted"/>